<proteinExistence type="predicted"/>
<dbReference type="AlphaFoldDB" id="A0A6U4BX87"/>
<organism evidence="6">
    <name type="scientific">Phaeomonas parva</name>
    <dbReference type="NCBI Taxonomy" id="124430"/>
    <lineage>
        <taxon>Eukaryota</taxon>
        <taxon>Sar</taxon>
        <taxon>Stramenopiles</taxon>
        <taxon>Ochrophyta</taxon>
        <taxon>Pinguiophyceae</taxon>
        <taxon>Pinguiochrysidales</taxon>
        <taxon>Pinguiochrysidaceae</taxon>
        <taxon>Phaeomonas</taxon>
    </lineage>
</organism>
<reference evidence="6" key="1">
    <citation type="submission" date="2021-01" db="EMBL/GenBank/DDBJ databases">
        <authorList>
            <person name="Corre E."/>
            <person name="Pelletier E."/>
            <person name="Niang G."/>
            <person name="Scheremetjew M."/>
            <person name="Finn R."/>
            <person name="Kale V."/>
            <person name="Holt S."/>
            <person name="Cochrane G."/>
            <person name="Meng A."/>
            <person name="Brown T."/>
            <person name="Cohen L."/>
        </authorList>
    </citation>
    <scope>NUCLEOTIDE SEQUENCE</scope>
    <source>
        <strain evidence="6">CCMP2877</strain>
    </source>
</reference>
<comment type="cofactor">
    <cofactor evidence="1">
        <name>FAD</name>
        <dbReference type="ChEBI" id="CHEBI:57692"/>
    </cofactor>
</comment>
<keyword evidence="5" id="KW-0560">Oxidoreductase</keyword>
<evidence type="ECO:0008006" key="8">
    <source>
        <dbReference type="Google" id="ProtNLM"/>
    </source>
</evidence>
<evidence type="ECO:0000313" key="6">
    <source>
        <dbReference type="EMBL" id="CAD9241785.1"/>
    </source>
</evidence>
<dbReference type="EMBL" id="HBGJ01000174">
    <property type="protein sequence ID" value="CAD9241785.1"/>
    <property type="molecule type" value="Transcribed_RNA"/>
</dbReference>
<dbReference type="GO" id="GO:0016491">
    <property type="term" value="F:oxidoreductase activity"/>
    <property type="evidence" value="ECO:0007669"/>
    <property type="project" value="UniProtKB-KW"/>
</dbReference>
<evidence type="ECO:0000256" key="5">
    <source>
        <dbReference type="ARBA" id="ARBA00023002"/>
    </source>
</evidence>
<evidence type="ECO:0000313" key="7">
    <source>
        <dbReference type="EMBL" id="CAD9241787.1"/>
    </source>
</evidence>
<dbReference type="EMBL" id="HBGJ01000176">
    <property type="protein sequence ID" value="CAD9241787.1"/>
    <property type="molecule type" value="Transcribed_RNA"/>
</dbReference>
<keyword evidence="2" id="KW-0285">Flavoprotein</keyword>
<evidence type="ECO:0000256" key="4">
    <source>
        <dbReference type="ARBA" id="ARBA00022857"/>
    </source>
</evidence>
<dbReference type="PANTHER" id="PTHR48467">
    <property type="entry name" value="GLUTAMATE SYNTHASE 1 [NADH], CHLOROPLASTIC-LIKE"/>
    <property type="match status" value="1"/>
</dbReference>
<dbReference type="InterPro" id="IPR055275">
    <property type="entry name" value="Ferredox_Rdtase"/>
</dbReference>
<dbReference type="PANTHER" id="PTHR48467:SF1">
    <property type="entry name" value="GLUTAMATE SYNTHASE 1 [NADH], CHLOROPLASTIC-LIKE"/>
    <property type="match status" value="1"/>
</dbReference>
<accession>A0A6U4BX87</accession>
<gene>
    <name evidence="6" type="ORF">PPAR1163_LOCUS127</name>
    <name evidence="7" type="ORF">PPAR1163_LOCUS129</name>
</gene>
<keyword evidence="3" id="KW-0274">FAD</keyword>
<dbReference type="Gene3D" id="3.50.50.60">
    <property type="entry name" value="FAD/NAD(P)-binding domain"/>
    <property type="match status" value="1"/>
</dbReference>
<dbReference type="SUPFAM" id="SSF51905">
    <property type="entry name" value="FAD/NAD(P)-binding domain"/>
    <property type="match status" value="1"/>
</dbReference>
<evidence type="ECO:0000256" key="2">
    <source>
        <dbReference type="ARBA" id="ARBA00022630"/>
    </source>
</evidence>
<dbReference type="InterPro" id="IPR036188">
    <property type="entry name" value="FAD/NAD-bd_sf"/>
</dbReference>
<evidence type="ECO:0000256" key="3">
    <source>
        <dbReference type="ARBA" id="ARBA00022827"/>
    </source>
</evidence>
<protein>
    <recommendedName>
        <fullName evidence="8">Adrenodoxin-NADP(+) reductase</fullName>
    </recommendedName>
</protein>
<keyword evidence="4" id="KW-0521">NADP</keyword>
<sequence length="354" mass="36607">MGVPGEDAPGVLPARAFVNWYNGHPEYSWVGPEVDAALSSNPKAVIVGNGNVALDCARVLSKTPAELADSDMAKAAADVLARFQPAEHVSVVGRRGAAQAACTIKELRELTKLEASVCEVDAAELELGMTPASAEEVAAARPRKRLHKLFEDISNGASKGMTLPSKKILSRCTLRFLLQPTEVLTAPDGRAAGLRCVRTSLSGAAGAQRADPTGEMVDIDAGLVLRSIGYRSLPLEGLPFDAERGVALHEHGRCNPGLYVAGWLKRGPRGIIGTNIADAKETVKAVLEDAQAGAIGGAELAPLPGALEAPGVVSWDAWLKVDAAEAAAGAAAGKPREKLADREALLAAAAVAGA</sequence>
<evidence type="ECO:0000256" key="1">
    <source>
        <dbReference type="ARBA" id="ARBA00001974"/>
    </source>
</evidence>
<name>A0A6U4BX87_9STRA</name>